<protein>
    <submittedName>
        <fullName evidence="2">Uncharacterized protein</fullName>
    </submittedName>
</protein>
<proteinExistence type="predicted"/>
<reference evidence="2" key="1">
    <citation type="submission" date="2023-06" db="EMBL/GenBank/DDBJ databases">
        <title>Genome-scale phylogeny and comparative genomics of the fungal order Sordariales.</title>
        <authorList>
            <consortium name="Lawrence Berkeley National Laboratory"/>
            <person name="Hensen N."/>
            <person name="Bonometti L."/>
            <person name="Westerberg I."/>
            <person name="Brannstrom I.O."/>
            <person name="Guillou S."/>
            <person name="Cros-Aarteil S."/>
            <person name="Calhoun S."/>
            <person name="Haridas S."/>
            <person name="Kuo A."/>
            <person name="Mondo S."/>
            <person name="Pangilinan J."/>
            <person name="Riley R."/>
            <person name="Labutti K."/>
            <person name="Andreopoulos B."/>
            <person name="Lipzen A."/>
            <person name="Chen C."/>
            <person name="Yanf M."/>
            <person name="Daum C."/>
            <person name="Ng V."/>
            <person name="Clum A."/>
            <person name="Steindorff A."/>
            <person name="Ohm R."/>
            <person name="Martin F."/>
            <person name="Silar P."/>
            <person name="Natvig D."/>
            <person name="Lalanne C."/>
            <person name="Gautier V."/>
            <person name="Ament-Velasquez S.L."/>
            <person name="Kruys A."/>
            <person name="Hutchinson M.I."/>
            <person name="Powell A.J."/>
            <person name="Barry K."/>
            <person name="Miller A.N."/>
            <person name="Grigoriev I.V."/>
            <person name="Debuchy R."/>
            <person name="Gladieux P."/>
            <person name="Thoren M.H."/>
            <person name="Johannesson H."/>
        </authorList>
    </citation>
    <scope>NUCLEOTIDE SEQUENCE</scope>
    <source>
        <strain evidence="2">CBS 606.72</strain>
    </source>
</reference>
<evidence type="ECO:0000313" key="2">
    <source>
        <dbReference type="EMBL" id="KAK0634004.1"/>
    </source>
</evidence>
<dbReference type="AlphaFoldDB" id="A0AA39XHB3"/>
<sequence>MSAPLYARAVTKHRSSILNTRSLSSIARLSRPPAPHPRPLPISHSNRPLRDLPLTRQMSTKSAAAASHSELHRSSPFNLKGRVALVTSGGSDIGLMITQALAVNGAKVSTI</sequence>
<accession>A0AA39XHB3</accession>
<feature type="region of interest" description="Disordered" evidence="1">
    <location>
        <begin position="24"/>
        <end position="49"/>
    </location>
</feature>
<organism evidence="2 3">
    <name type="scientific">Immersiella caudata</name>
    <dbReference type="NCBI Taxonomy" id="314043"/>
    <lineage>
        <taxon>Eukaryota</taxon>
        <taxon>Fungi</taxon>
        <taxon>Dikarya</taxon>
        <taxon>Ascomycota</taxon>
        <taxon>Pezizomycotina</taxon>
        <taxon>Sordariomycetes</taxon>
        <taxon>Sordariomycetidae</taxon>
        <taxon>Sordariales</taxon>
        <taxon>Lasiosphaeriaceae</taxon>
        <taxon>Immersiella</taxon>
    </lineage>
</organism>
<dbReference type="Gene3D" id="3.40.50.720">
    <property type="entry name" value="NAD(P)-binding Rossmann-like Domain"/>
    <property type="match status" value="1"/>
</dbReference>
<comment type="caution">
    <text evidence="2">The sequence shown here is derived from an EMBL/GenBank/DDBJ whole genome shotgun (WGS) entry which is preliminary data.</text>
</comment>
<dbReference type="SUPFAM" id="SSF51735">
    <property type="entry name" value="NAD(P)-binding Rossmann-fold domains"/>
    <property type="match status" value="1"/>
</dbReference>
<gene>
    <name evidence="2" type="ORF">B0T14DRAFT_561531</name>
</gene>
<dbReference type="Proteomes" id="UP001175000">
    <property type="component" value="Unassembled WGS sequence"/>
</dbReference>
<evidence type="ECO:0000256" key="1">
    <source>
        <dbReference type="SAM" id="MobiDB-lite"/>
    </source>
</evidence>
<keyword evidence="3" id="KW-1185">Reference proteome</keyword>
<evidence type="ECO:0000313" key="3">
    <source>
        <dbReference type="Proteomes" id="UP001175000"/>
    </source>
</evidence>
<dbReference type="InterPro" id="IPR036291">
    <property type="entry name" value="NAD(P)-bd_dom_sf"/>
</dbReference>
<name>A0AA39XHB3_9PEZI</name>
<dbReference type="EMBL" id="JAULSU010000001">
    <property type="protein sequence ID" value="KAK0634004.1"/>
    <property type="molecule type" value="Genomic_DNA"/>
</dbReference>